<dbReference type="EMBL" id="HAHI01000641">
    <property type="protein sequence ID" value="SNX37438.1"/>
    <property type="molecule type" value="Transcribed_RNA"/>
</dbReference>
<proteinExistence type="predicted"/>
<sequence>MKITLVMMLLALVAFSAVALGEQEFENAESDAVLPRIFGCSELGEYCNFSFRNRGTKARCCDFRHECVDNVCKKRCSRPGKFCKNGTMAVCCYGSKCENNRCVDKFGGK</sequence>
<dbReference type="AlphaFoldDB" id="A0A4Q8KC97"/>
<protein>
    <submittedName>
        <fullName evidence="2">U14-Sparatoxin-Hju1b_1</fullName>
    </submittedName>
</protein>
<reference evidence="2" key="1">
    <citation type="submission" date="2017-05" db="EMBL/GenBank/DDBJ databases">
        <authorList>
            <person name="QRISCLOUD D."/>
        </authorList>
    </citation>
    <scope>NUCLEOTIDE SEQUENCE</scope>
</reference>
<keyword evidence="1" id="KW-0732">Signal</keyword>
<accession>A0A4Q8KC97</accession>
<feature type="signal peptide" evidence="1">
    <location>
        <begin position="1"/>
        <end position="21"/>
    </location>
</feature>
<evidence type="ECO:0000313" key="2">
    <source>
        <dbReference type="EMBL" id="SNX37438.1"/>
    </source>
</evidence>
<feature type="chain" id="PRO_5020487238" evidence="1">
    <location>
        <begin position="22"/>
        <end position="109"/>
    </location>
</feature>
<reference evidence="2" key="2">
    <citation type="submission" date="2019-05" db="EMBL/GenBank/DDBJ databases">
        <title>Unravelling the molecular evolution of spider venoms.</title>
        <authorList>
            <person name="Pineda S."/>
        </authorList>
    </citation>
    <scope>NUCLEOTIDE SEQUENCE</scope>
</reference>
<organism evidence="2">
    <name type="scientific">Heteropoda jugulans</name>
    <dbReference type="NCBI Taxonomy" id="1358901"/>
    <lineage>
        <taxon>Eukaryota</taxon>
        <taxon>Metazoa</taxon>
        <taxon>Ecdysozoa</taxon>
        <taxon>Arthropoda</taxon>
        <taxon>Chelicerata</taxon>
        <taxon>Arachnida</taxon>
        <taxon>Araneae</taxon>
        <taxon>Araneomorphae</taxon>
        <taxon>Entelegynae</taxon>
        <taxon>Dionycha</taxon>
        <taxon>Sparassidae</taxon>
        <taxon>Heteropoda</taxon>
    </lineage>
</organism>
<name>A0A4Q8KC97_9ARAC</name>
<evidence type="ECO:0000256" key="1">
    <source>
        <dbReference type="SAM" id="SignalP"/>
    </source>
</evidence>